<reference evidence="1 2" key="1">
    <citation type="submission" date="2016-10" db="EMBL/GenBank/DDBJ databases">
        <authorList>
            <person name="de Groot N.N."/>
        </authorList>
    </citation>
    <scope>NUCLEOTIDE SEQUENCE [LARGE SCALE GENOMIC DNA]</scope>
    <source>
        <strain evidence="1 2">ATCC 43154</strain>
    </source>
</reference>
<organism evidence="1 2">
    <name type="scientific">Rugamonas rubra</name>
    <dbReference type="NCBI Taxonomy" id="758825"/>
    <lineage>
        <taxon>Bacteria</taxon>
        <taxon>Pseudomonadati</taxon>
        <taxon>Pseudomonadota</taxon>
        <taxon>Betaproteobacteria</taxon>
        <taxon>Burkholderiales</taxon>
        <taxon>Oxalobacteraceae</taxon>
        <taxon>Telluria group</taxon>
        <taxon>Rugamonas</taxon>
    </lineage>
</organism>
<dbReference type="AlphaFoldDB" id="A0A1I4SFS9"/>
<evidence type="ECO:0008006" key="3">
    <source>
        <dbReference type="Google" id="ProtNLM"/>
    </source>
</evidence>
<sequence length="146" mass="16471">MGVEEKLKVAHGALRNIADMDSGELAKHGRRIALRALAFTDADTPGAPGRQEEIESRAITQLIGRVELVVREAVTKGAVDRYPMTWVKLDRYVEISGDSVDSVQSRRKAGKWLDGNQCKIVDGRLWINLQAVDEWIERWGKRYLAR</sequence>
<keyword evidence="2" id="KW-1185">Reference proteome</keyword>
<dbReference type="EMBL" id="FOTW01000026">
    <property type="protein sequence ID" value="SFM63335.1"/>
    <property type="molecule type" value="Genomic_DNA"/>
</dbReference>
<evidence type="ECO:0000313" key="1">
    <source>
        <dbReference type="EMBL" id="SFM63335.1"/>
    </source>
</evidence>
<protein>
    <recommendedName>
        <fullName evidence="3">Excisionase</fullName>
    </recommendedName>
</protein>
<proteinExistence type="predicted"/>
<gene>
    <name evidence="1" type="ORF">SAMN02982985_04752</name>
</gene>
<dbReference type="Proteomes" id="UP000199470">
    <property type="component" value="Unassembled WGS sequence"/>
</dbReference>
<evidence type="ECO:0000313" key="2">
    <source>
        <dbReference type="Proteomes" id="UP000199470"/>
    </source>
</evidence>
<name>A0A1I4SFS9_9BURK</name>
<accession>A0A1I4SFS9</accession>